<dbReference type="InterPro" id="IPR039683">
    <property type="entry name" value="Lsm12-like"/>
</dbReference>
<dbReference type="OrthoDB" id="1057137at2759"/>
<accession>A0A7D9DDG0</accession>
<dbReference type="PANTHER" id="PTHR13542">
    <property type="entry name" value="LSM12 HOMOLOG"/>
    <property type="match status" value="1"/>
</dbReference>
<reference evidence="1" key="1">
    <citation type="submission" date="2020-04" db="EMBL/GenBank/DDBJ databases">
        <authorList>
            <person name="Alioto T."/>
            <person name="Alioto T."/>
            <person name="Gomez Garrido J."/>
        </authorList>
    </citation>
    <scope>NUCLEOTIDE SEQUENCE</scope>
    <source>
        <strain evidence="1">A484AB</strain>
    </source>
</reference>
<dbReference type="InterPro" id="IPR047574">
    <property type="entry name" value="AD"/>
</dbReference>
<dbReference type="Pfam" id="PF09793">
    <property type="entry name" value="AD"/>
    <property type="match status" value="1"/>
</dbReference>
<dbReference type="EMBL" id="CACRXK020000476">
    <property type="protein sequence ID" value="CAB3982189.1"/>
    <property type="molecule type" value="Genomic_DNA"/>
</dbReference>
<dbReference type="InterPro" id="IPR019181">
    <property type="entry name" value="LSM12_ABD"/>
</dbReference>
<comment type="caution">
    <text evidence="1">The sequence shown here is derived from an EMBL/GenBank/DDBJ whole genome shotgun (WGS) entry which is preliminary data.</text>
</comment>
<gene>
    <name evidence="1" type="ORF">PACLA_8A057782</name>
</gene>
<proteinExistence type="predicted"/>
<dbReference type="PROSITE" id="PS52001">
    <property type="entry name" value="AD"/>
    <property type="match status" value="1"/>
</dbReference>
<dbReference type="Proteomes" id="UP001152795">
    <property type="component" value="Unassembled WGS sequence"/>
</dbReference>
<evidence type="ECO:0000313" key="2">
    <source>
        <dbReference type="Proteomes" id="UP001152795"/>
    </source>
</evidence>
<organism evidence="1 2">
    <name type="scientific">Paramuricea clavata</name>
    <name type="common">Red gorgonian</name>
    <name type="synonym">Violescent sea-whip</name>
    <dbReference type="NCBI Taxonomy" id="317549"/>
    <lineage>
        <taxon>Eukaryota</taxon>
        <taxon>Metazoa</taxon>
        <taxon>Cnidaria</taxon>
        <taxon>Anthozoa</taxon>
        <taxon>Octocorallia</taxon>
        <taxon>Malacalcyonacea</taxon>
        <taxon>Plexauridae</taxon>
        <taxon>Paramuricea</taxon>
    </lineage>
</organism>
<dbReference type="Pfam" id="PF21166">
    <property type="entry name" value="LSM12_LSM"/>
    <property type="match status" value="1"/>
</dbReference>
<sequence length="185" mass="20565">MAAGSTSSSSGNQQKLTAGSRVSCTTYNGEKVEGEVLAFDNHHKILVLKLPSSSGERGTCNINFLNVELLRDHIDIIEEVKKSPSQLPPLDMSKIMARTEHNLKERQKQSERIGIGVSGIGQQLFDLVSKTFHNCYWDDKVILVKDADVRIVPPYKADNIQGDPKAMDHIKKLVEKVHAEQETTL</sequence>
<keyword evidence="2" id="KW-1185">Reference proteome</keyword>
<dbReference type="SMART" id="SM00995">
    <property type="entry name" value="AD"/>
    <property type="match status" value="1"/>
</dbReference>
<dbReference type="InterPro" id="IPR048478">
    <property type="entry name" value="LSM12_LSM"/>
</dbReference>
<evidence type="ECO:0000313" key="1">
    <source>
        <dbReference type="EMBL" id="CAB3982189.1"/>
    </source>
</evidence>
<dbReference type="AlphaFoldDB" id="A0A7D9DDG0"/>
<protein>
    <submittedName>
        <fullName evidence="1">Uncharacterized protein</fullName>
    </submittedName>
</protein>
<name>A0A7D9DDG0_PARCT</name>